<feature type="domain" description="3-hydroxyisobutyrate dehydrogenase-like NAD-binding" evidence="2">
    <location>
        <begin position="316"/>
        <end position="430"/>
    </location>
</feature>
<name>A0ABR1YLT0_9PEZI</name>
<dbReference type="Gene3D" id="1.10.1040.10">
    <property type="entry name" value="N-(1-d-carboxylethyl)-l-norvaline Dehydrogenase, domain 2"/>
    <property type="match status" value="2"/>
</dbReference>
<evidence type="ECO:0000259" key="1">
    <source>
        <dbReference type="Pfam" id="PF03446"/>
    </source>
</evidence>
<dbReference type="PANTHER" id="PTHR43060:SF17">
    <property type="entry name" value="L-THREONATE DEHYDROGENASE"/>
    <property type="match status" value="1"/>
</dbReference>
<dbReference type="PANTHER" id="PTHR43060">
    <property type="entry name" value="3-HYDROXYISOBUTYRATE DEHYDROGENASE-LIKE 1, MITOCHONDRIAL-RELATED"/>
    <property type="match status" value="1"/>
</dbReference>
<evidence type="ECO:0000313" key="3">
    <source>
        <dbReference type="EMBL" id="KAK8233302.1"/>
    </source>
</evidence>
<accession>A0ABR1YLT0</accession>
<feature type="domain" description="6-phosphogluconate dehydrogenase NADP-binding" evidence="1">
    <location>
        <begin position="8"/>
        <end position="164"/>
    </location>
</feature>
<keyword evidence="4" id="KW-1185">Reference proteome</keyword>
<reference evidence="3 4" key="1">
    <citation type="submission" date="2024-04" db="EMBL/GenBank/DDBJ databases">
        <title>Phyllosticta paracitricarpa is synonymous to the EU quarantine fungus P. citricarpa based on phylogenomic analyses.</title>
        <authorList>
            <consortium name="Lawrence Berkeley National Laboratory"/>
            <person name="Van Ingen-Buijs V.A."/>
            <person name="Van Westerhoven A.C."/>
            <person name="Haridas S."/>
            <person name="Skiadas P."/>
            <person name="Martin F."/>
            <person name="Groenewald J.Z."/>
            <person name="Crous P.W."/>
            <person name="Seidl M.F."/>
        </authorList>
    </citation>
    <scope>NUCLEOTIDE SEQUENCE [LARGE SCALE GENOMIC DNA]</scope>
    <source>
        <strain evidence="3 4">CBS 123374</strain>
    </source>
</reference>
<evidence type="ECO:0000259" key="2">
    <source>
        <dbReference type="Pfam" id="PF14833"/>
    </source>
</evidence>
<protein>
    <submittedName>
        <fullName evidence="3">Oxidoreductase-like protein</fullName>
    </submittedName>
</protein>
<dbReference type="SUPFAM" id="SSF51735">
    <property type="entry name" value="NAD(P)-binding Rossmann-fold domains"/>
    <property type="match status" value="1"/>
</dbReference>
<dbReference type="PROSITE" id="PS00895">
    <property type="entry name" value="3_HYDROXYISOBUT_DH"/>
    <property type="match status" value="1"/>
</dbReference>
<organism evidence="3 4">
    <name type="scientific">Phyllosticta capitalensis</name>
    <dbReference type="NCBI Taxonomy" id="121624"/>
    <lineage>
        <taxon>Eukaryota</taxon>
        <taxon>Fungi</taxon>
        <taxon>Dikarya</taxon>
        <taxon>Ascomycota</taxon>
        <taxon>Pezizomycotina</taxon>
        <taxon>Dothideomycetes</taxon>
        <taxon>Dothideomycetes incertae sedis</taxon>
        <taxon>Botryosphaeriales</taxon>
        <taxon>Phyllostictaceae</taxon>
        <taxon>Phyllosticta</taxon>
    </lineage>
</organism>
<dbReference type="InterPro" id="IPR008927">
    <property type="entry name" value="6-PGluconate_DH-like_C_sf"/>
</dbReference>
<comment type="caution">
    <text evidence="3">The sequence shown here is derived from an EMBL/GenBank/DDBJ whole genome shotgun (WGS) entry which is preliminary data.</text>
</comment>
<dbReference type="InterPro" id="IPR013328">
    <property type="entry name" value="6PGD_dom2"/>
</dbReference>
<dbReference type="InterPro" id="IPR006115">
    <property type="entry name" value="6PGDH_NADP-bd"/>
</dbReference>
<dbReference type="Proteomes" id="UP001492380">
    <property type="component" value="Unassembled WGS sequence"/>
</dbReference>
<dbReference type="InterPro" id="IPR002204">
    <property type="entry name" value="3-OH-isobutyrate_DH-rel_CS"/>
</dbReference>
<dbReference type="EMBL" id="JBBWRZ010000006">
    <property type="protein sequence ID" value="KAK8233302.1"/>
    <property type="molecule type" value="Genomic_DNA"/>
</dbReference>
<dbReference type="InterPro" id="IPR029154">
    <property type="entry name" value="HIBADH-like_NADP-bd"/>
</dbReference>
<dbReference type="Pfam" id="PF14833">
    <property type="entry name" value="NAD_binding_11"/>
    <property type="match status" value="2"/>
</dbReference>
<dbReference type="InterPro" id="IPR036291">
    <property type="entry name" value="NAD(P)-bd_dom_sf"/>
</dbReference>
<gene>
    <name evidence="3" type="ORF">HDK90DRAFT_486325</name>
</gene>
<sequence length="437" mass="46185">MAAESKPSIGFVGLGAMGFGMATNLVNQGYHVKGFDVFPASVQRFQQAGGAAAASLVDSATDCPFYIVMVASADQVQEALFGEHGAVKALPQGATLLLCSTVPSSYAESVAKELQNVGRGDVFFVDAPVSGGTTRAANGTLTIMAGAEPEALEKARWLLQEMSDPKSLYIPGGIGSGSNMKMVHQVLAAIQILLSSEAMGFAARLGLDAQTTYEAINKSDTWCWMFENRVPRLIEEDFVPGASAITIILKDAGIITSMARLTDFPTPLSAAAEAMYLVALGQGMGRLDDASMVRLYYPEPVKTVKVEEPQAEKLELVFKLLRGVLICAAAEAVGFARFLGLDLHQFHELAANAAGGSVQFRDRGAEMIELLTGQKVAGTQTLPELDIGAVRKDLAEAISAARKANCPTPLASQALSLLATGERKGAKRGDEYYGLLV</sequence>
<dbReference type="Pfam" id="PF03446">
    <property type="entry name" value="NAD_binding_2"/>
    <property type="match status" value="1"/>
</dbReference>
<dbReference type="Gene3D" id="3.40.50.720">
    <property type="entry name" value="NAD(P)-binding Rossmann-like Domain"/>
    <property type="match status" value="1"/>
</dbReference>
<feature type="domain" description="3-hydroxyisobutyrate dehydrogenase-like NAD-binding" evidence="2">
    <location>
        <begin position="175"/>
        <end position="296"/>
    </location>
</feature>
<evidence type="ECO:0000313" key="4">
    <source>
        <dbReference type="Proteomes" id="UP001492380"/>
    </source>
</evidence>
<dbReference type="SUPFAM" id="SSF48179">
    <property type="entry name" value="6-phosphogluconate dehydrogenase C-terminal domain-like"/>
    <property type="match status" value="2"/>
</dbReference>
<proteinExistence type="predicted"/>